<evidence type="ECO:0000256" key="6">
    <source>
        <dbReference type="SAM" id="SignalP"/>
    </source>
</evidence>
<comment type="subcellular location">
    <subcellularLocation>
        <location evidence="1">Cell envelope</location>
    </subcellularLocation>
</comment>
<evidence type="ECO:0000256" key="1">
    <source>
        <dbReference type="ARBA" id="ARBA00004196"/>
    </source>
</evidence>
<dbReference type="InterPro" id="IPR058792">
    <property type="entry name" value="Beta-barrel_RND_2"/>
</dbReference>
<evidence type="ECO:0000256" key="5">
    <source>
        <dbReference type="SAM" id="Coils"/>
    </source>
</evidence>
<dbReference type="AlphaFoldDB" id="A0A395R371"/>
<accession>A0A395R371</accession>
<organism evidence="10 11">
    <name type="scientific">Pseudomonas abyssi</name>
    <dbReference type="NCBI Taxonomy" id="170540"/>
    <lineage>
        <taxon>Bacteria</taxon>
        <taxon>Pseudomonadati</taxon>
        <taxon>Pseudomonadota</taxon>
        <taxon>Gammaproteobacteria</taxon>
        <taxon>Pseudomonadales</taxon>
        <taxon>Pseudomonadaceae</taxon>
        <taxon>Pseudomonas</taxon>
    </lineage>
</organism>
<dbReference type="NCBIfam" id="TIGR01730">
    <property type="entry name" value="RND_mfp"/>
    <property type="match status" value="1"/>
</dbReference>
<evidence type="ECO:0000313" key="11">
    <source>
        <dbReference type="Proteomes" id="UP000265411"/>
    </source>
</evidence>
<dbReference type="PANTHER" id="PTHR30469:SF38">
    <property type="entry name" value="HLYD FAMILY SECRETION PROTEIN"/>
    <property type="match status" value="1"/>
</dbReference>
<reference evidence="10 11" key="1">
    <citation type="journal article" date="2018" name="Syst. Appl. Microbiol.">
        <title>Pseudomonas gallaeciensis sp. nov., isolated from crude-oil-contaminated intertidal sand samples after the Prestige oil spill.</title>
        <authorList>
            <person name="Mulet M."/>
            <person name="Sanchez D."/>
            <person name="Rodriguez A.C."/>
            <person name="Nogales B."/>
            <person name="Bosch R."/>
            <person name="Busquets A."/>
            <person name="Gomila M."/>
            <person name="Lalucat J."/>
            <person name="Garcia-Valdes E."/>
        </authorList>
    </citation>
    <scope>NUCLEOTIDE SEQUENCE [LARGE SCALE GENOMIC DNA]</scope>
    <source>
        <strain evidence="10 11">V113</strain>
    </source>
</reference>
<evidence type="ECO:0000259" key="8">
    <source>
        <dbReference type="Pfam" id="PF25954"/>
    </source>
</evidence>
<dbReference type="RefSeq" id="WP_118130982.1">
    <property type="nucleotide sequence ID" value="NZ_LMAZ01000003.1"/>
</dbReference>
<evidence type="ECO:0000256" key="3">
    <source>
        <dbReference type="ARBA" id="ARBA00022448"/>
    </source>
</evidence>
<protein>
    <submittedName>
        <fullName evidence="10">Uncharacterized protein</fullName>
    </submittedName>
</protein>
<dbReference type="Pfam" id="PF25954">
    <property type="entry name" value="Beta-barrel_RND_2"/>
    <property type="match status" value="1"/>
</dbReference>
<proteinExistence type="inferred from homology"/>
<dbReference type="Pfam" id="PF25917">
    <property type="entry name" value="BSH_RND"/>
    <property type="match status" value="1"/>
</dbReference>
<sequence>MLRAVLIVSLLSLAPLASAETAVPVRVTSSSLQPLTEAVPVSGSVTTARVATLSAEVQGRVASLPVEEGQQVEQGALLLTLDDELAQRDLDGERAEVARLSSTLDDTRRRLGEARTLIERRSIAASEVRSLEAEVAQADAALAGARASLQRREAEVRRHRLVAPFSGVISRRLTELGEWVQPGTGVLELITLQQLRADLQVPQRYYARAEPGSQVELQFEGHPGERFTLPVTARIPLSSQQARTFLLRIELPEDIPGLIPGMSVRGDLLLDQQRQGVVVSRDALLRHADGRVAVWRVVNEEGQWRAREQQVEPGLAFDGLIELREGLQAGEQVVVEGNESLREGQLLNVLNREDD</sequence>
<keyword evidence="11" id="KW-1185">Reference proteome</keyword>
<feature type="domain" description="Multidrug resistance protein MdtA-like barrel-sandwich hybrid" evidence="7">
    <location>
        <begin position="49"/>
        <end position="184"/>
    </location>
</feature>
<evidence type="ECO:0000256" key="2">
    <source>
        <dbReference type="ARBA" id="ARBA00009477"/>
    </source>
</evidence>
<feature type="coiled-coil region" evidence="5">
    <location>
        <begin position="90"/>
        <end position="148"/>
    </location>
</feature>
<dbReference type="OrthoDB" id="9806939at2"/>
<gene>
    <name evidence="10" type="ORF">ASB58_11770</name>
</gene>
<feature type="domain" description="CusB-like beta-barrel" evidence="8">
    <location>
        <begin position="199"/>
        <end position="266"/>
    </location>
</feature>
<dbReference type="InterPro" id="IPR058627">
    <property type="entry name" value="MdtA-like_C"/>
</dbReference>
<evidence type="ECO:0000259" key="7">
    <source>
        <dbReference type="Pfam" id="PF25917"/>
    </source>
</evidence>
<comment type="caution">
    <text evidence="10">The sequence shown here is derived from an EMBL/GenBank/DDBJ whole genome shotgun (WGS) entry which is preliminary data.</text>
</comment>
<dbReference type="SUPFAM" id="SSF111369">
    <property type="entry name" value="HlyD-like secretion proteins"/>
    <property type="match status" value="1"/>
</dbReference>
<comment type="similarity">
    <text evidence="2">Belongs to the membrane fusion protein (MFP) (TC 8.A.1) family.</text>
</comment>
<evidence type="ECO:0000259" key="9">
    <source>
        <dbReference type="Pfam" id="PF25967"/>
    </source>
</evidence>
<feature type="signal peptide" evidence="6">
    <location>
        <begin position="1"/>
        <end position="19"/>
    </location>
</feature>
<keyword evidence="6" id="KW-0732">Signal</keyword>
<dbReference type="Gene3D" id="1.10.287.470">
    <property type="entry name" value="Helix hairpin bin"/>
    <property type="match status" value="1"/>
</dbReference>
<dbReference type="PANTHER" id="PTHR30469">
    <property type="entry name" value="MULTIDRUG RESISTANCE PROTEIN MDTA"/>
    <property type="match status" value="1"/>
</dbReference>
<keyword evidence="3" id="KW-0813">Transport</keyword>
<dbReference type="InterPro" id="IPR058625">
    <property type="entry name" value="MdtA-like_BSH"/>
</dbReference>
<dbReference type="EMBL" id="LMAZ01000003">
    <property type="protein sequence ID" value="RGP54543.1"/>
    <property type="molecule type" value="Genomic_DNA"/>
</dbReference>
<evidence type="ECO:0000256" key="4">
    <source>
        <dbReference type="ARBA" id="ARBA00023054"/>
    </source>
</evidence>
<dbReference type="Proteomes" id="UP000265411">
    <property type="component" value="Unassembled WGS sequence"/>
</dbReference>
<feature type="domain" description="Multidrug resistance protein MdtA-like C-terminal permuted SH3" evidence="9">
    <location>
        <begin position="277"/>
        <end position="337"/>
    </location>
</feature>
<dbReference type="Gene3D" id="2.40.30.170">
    <property type="match status" value="1"/>
</dbReference>
<feature type="chain" id="PRO_5017304091" evidence="6">
    <location>
        <begin position="20"/>
        <end position="355"/>
    </location>
</feature>
<dbReference type="Gene3D" id="2.40.420.20">
    <property type="match status" value="1"/>
</dbReference>
<name>A0A395R371_9PSED</name>
<keyword evidence="4 5" id="KW-0175">Coiled coil</keyword>
<evidence type="ECO:0000313" key="10">
    <source>
        <dbReference type="EMBL" id="RGP54543.1"/>
    </source>
</evidence>
<dbReference type="Gene3D" id="2.40.50.100">
    <property type="match status" value="1"/>
</dbReference>
<dbReference type="GO" id="GO:0015562">
    <property type="term" value="F:efflux transmembrane transporter activity"/>
    <property type="evidence" value="ECO:0007669"/>
    <property type="project" value="TreeGrafter"/>
</dbReference>
<dbReference type="GO" id="GO:1990281">
    <property type="term" value="C:efflux pump complex"/>
    <property type="evidence" value="ECO:0007669"/>
    <property type="project" value="TreeGrafter"/>
</dbReference>
<dbReference type="InterPro" id="IPR006143">
    <property type="entry name" value="RND_pump_MFP"/>
</dbReference>
<dbReference type="Pfam" id="PF25967">
    <property type="entry name" value="RND-MFP_C"/>
    <property type="match status" value="1"/>
</dbReference>